<comment type="function">
    <text evidence="6">Catalyzes the removal of dipeptides from the N-terminus of oligopeptides.</text>
</comment>
<keyword evidence="3 6" id="KW-0645">Protease</keyword>
<feature type="signal peptide" evidence="6">
    <location>
        <begin position="1"/>
        <end position="19"/>
    </location>
</feature>
<dbReference type="PANTHER" id="PTHR38469:SF1">
    <property type="entry name" value="PERIPLASMIC PEPTIDASE SUBFAMILY S1B"/>
    <property type="match status" value="1"/>
</dbReference>
<dbReference type="EMBL" id="JAVXZY010000004">
    <property type="protein sequence ID" value="MDT9000176.1"/>
    <property type="molecule type" value="Genomic_DNA"/>
</dbReference>
<keyword evidence="4 6" id="KW-0732">Signal</keyword>
<evidence type="ECO:0000256" key="4">
    <source>
        <dbReference type="ARBA" id="ARBA00022729"/>
    </source>
</evidence>
<dbReference type="InterPro" id="IPR019500">
    <property type="entry name" value="Pep_S46"/>
</dbReference>
<feature type="chain" id="PRO_5045007944" description="Dipeptidyl-peptidase" evidence="6">
    <location>
        <begin position="20"/>
        <end position="686"/>
    </location>
</feature>
<dbReference type="SUPFAM" id="SSF50494">
    <property type="entry name" value="Trypsin-like serine proteases"/>
    <property type="match status" value="1"/>
</dbReference>
<evidence type="ECO:0000256" key="2">
    <source>
        <dbReference type="ARBA" id="ARBA00022438"/>
    </source>
</evidence>
<evidence type="ECO:0000256" key="3">
    <source>
        <dbReference type="ARBA" id="ARBA00022670"/>
    </source>
</evidence>
<dbReference type="PANTHER" id="PTHR38469">
    <property type="entry name" value="PERIPLASMIC PEPTIDASE SUBFAMILY S1B"/>
    <property type="match status" value="1"/>
</dbReference>
<dbReference type="Gene3D" id="2.40.10.10">
    <property type="entry name" value="Trypsin-like serine proteases"/>
    <property type="match status" value="1"/>
</dbReference>
<keyword evidence="8" id="KW-1185">Reference proteome</keyword>
<protein>
    <recommendedName>
        <fullName evidence="6">Dipeptidyl-peptidase</fullName>
        <ecNumber evidence="6">3.4.14.-</ecNumber>
    </recommendedName>
</protein>
<keyword evidence="6" id="KW-0720">Serine protease</keyword>
<reference evidence="7" key="1">
    <citation type="submission" date="2023-09" db="EMBL/GenBank/DDBJ databases">
        <title>Paucibacter sp. APW11 Genome sequencing and assembly.</title>
        <authorList>
            <person name="Kim I."/>
        </authorList>
    </citation>
    <scope>NUCLEOTIDE SEQUENCE</scope>
    <source>
        <strain evidence="7">APW11</strain>
    </source>
</reference>
<keyword evidence="5 6" id="KW-0378">Hydrolase</keyword>
<evidence type="ECO:0000313" key="8">
    <source>
        <dbReference type="Proteomes" id="UP001246372"/>
    </source>
</evidence>
<dbReference type="InterPro" id="IPR009003">
    <property type="entry name" value="Peptidase_S1_PA"/>
</dbReference>
<evidence type="ECO:0000256" key="1">
    <source>
        <dbReference type="ARBA" id="ARBA00010491"/>
    </source>
</evidence>
<organism evidence="7 8">
    <name type="scientific">Roseateles aquae</name>
    <dbReference type="NCBI Taxonomy" id="3077235"/>
    <lineage>
        <taxon>Bacteria</taxon>
        <taxon>Pseudomonadati</taxon>
        <taxon>Pseudomonadota</taxon>
        <taxon>Betaproteobacteria</taxon>
        <taxon>Burkholderiales</taxon>
        <taxon>Sphaerotilaceae</taxon>
        <taxon>Roseateles</taxon>
    </lineage>
</organism>
<accession>A0ABU3PC86</accession>
<dbReference type="RefSeq" id="WP_315650728.1">
    <property type="nucleotide sequence ID" value="NZ_JAVXZY010000004.1"/>
</dbReference>
<sequence>MKRQPLLLALLLSPTLVFAAEGMWTLDHPPLAQMRKELGTAPDAALLTKLMRGSARIAGGCSASFVSPEGLVLTNHHCVAECVEQLSTASQDRLRDGFLAKNRAEEANCPAMEVNRLESITDVTPQVRAATKGLSGEAFSNAFNAIKAKLAADCVGSDSKTQRCDVVDLYRGGQYKLYQYHRFQDVRLAFAPEQAIANFGGDPDNFNFPRYDLDMALIRVYENGQPAVVKDYLPFRREGAAAGEAVYVTGHPGATQRSLTVAQLQALRNHAIPARLLNMAEYRGRLAQYSRSGTEQARMANSELFYLENGFKVYKGELDALNDPQLFAAKQAEEAALRRFVASRPALAKTHGQAWAAIEQALARYEPLRTLDDQLAHGKAFNSQLFQIARTLVRGAVERSKPNEQRLPEFAEAGLPTLEAELFSAAPIYPEFEKIKLGFSLEKMRELLGADAPLVKRVLGKQSPDQLAAQWIDGSKLADVALRRQLWNGGEAAVRQSQDPFIQLALSLDDEARALRKRVERELDAVVQKNAELIAQARFAMKGDSVYPDATFTLRLSYGRVEGWQEGEQAVPPFTTLGGTFERATGAEPFALPASWLNARSRLNPAQPFNLSSSNDIIGGNSGSPMVNARGEVVGLVFDGNIHSIGGAFAYDPRLNRTVAVHAGAIAETLDKVYDAQALLKELLGR</sequence>
<comment type="similarity">
    <text evidence="1 6">Belongs to the peptidase S46 family.</text>
</comment>
<keyword evidence="2 6" id="KW-0031">Aminopeptidase</keyword>
<dbReference type="Pfam" id="PF10459">
    <property type="entry name" value="Peptidase_S46"/>
    <property type="match status" value="1"/>
</dbReference>
<comment type="caution">
    <text evidence="7">The sequence shown here is derived from an EMBL/GenBank/DDBJ whole genome shotgun (WGS) entry which is preliminary data.</text>
</comment>
<evidence type="ECO:0000256" key="6">
    <source>
        <dbReference type="RuleBase" id="RU366067"/>
    </source>
</evidence>
<evidence type="ECO:0000313" key="7">
    <source>
        <dbReference type="EMBL" id="MDT9000176.1"/>
    </source>
</evidence>
<dbReference type="Proteomes" id="UP001246372">
    <property type="component" value="Unassembled WGS sequence"/>
</dbReference>
<gene>
    <name evidence="7" type="ORF">RQP53_12940</name>
</gene>
<name>A0ABU3PC86_9BURK</name>
<evidence type="ECO:0000256" key="5">
    <source>
        <dbReference type="ARBA" id="ARBA00022801"/>
    </source>
</evidence>
<dbReference type="InterPro" id="IPR043504">
    <property type="entry name" value="Peptidase_S1_PA_chymotrypsin"/>
</dbReference>
<proteinExistence type="inferred from homology"/>
<dbReference type="EC" id="3.4.14.-" evidence="6"/>